<dbReference type="InterPro" id="IPR050578">
    <property type="entry name" value="MARVEL-CKLF_proteins"/>
</dbReference>
<evidence type="ECO:0000259" key="7">
    <source>
        <dbReference type="PROSITE" id="PS51225"/>
    </source>
</evidence>
<proteinExistence type="predicted"/>
<evidence type="ECO:0000256" key="1">
    <source>
        <dbReference type="ARBA" id="ARBA00004141"/>
    </source>
</evidence>
<accession>A0AAW1V6G2</accession>
<name>A0AAW1V6G2_9CUCU</name>
<keyword evidence="2 5" id="KW-0812">Transmembrane</keyword>
<evidence type="ECO:0000313" key="9">
    <source>
        <dbReference type="Proteomes" id="UP001431783"/>
    </source>
</evidence>
<dbReference type="GO" id="GO:0016020">
    <property type="term" value="C:membrane"/>
    <property type="evidence" value="ECO:0007669"/>
    <property type="project" value="UniProtKB-SubCell"/>
</dbReference>
<dbReference type="PROSITE" id="PS51225">
    <property type="entry name" value="MARVEL"/>
    <property type="match status" value="1"/>
</dbReference>
<dbReference type="PANTHER" id="PTHR22776">
    <property type="entry name" value="MARVEL-CONTAINING POTENTIAL LIPID RAFT-ASSOCIATED PROTEIN"/>
    <property type="match status" value="1"/>
</dbReference>
<dbReference type="EMBL" id="JARQZJ010000126">
    <property type="protein sequence ID" value="KAK9890693.1"/>
    <property type="molecule type" value="Genomic_DNA"/>
</dbReference>
<feature type="transmembrane region" description="Helical" evidence="6">
    <location>
        <begin position="68"/>
        <end position="94"/>
    </location>
</feature>
<evidence type="ECO:0000256" key="3">
    <source>
        <dbReference type="ARBA" id="ARBA00022989"/>
    </source>
</evidence>
<reference evidence="8 9" key="1">
    <citation type="submission" date="2023-03" db="EMBL/GenBank/DDBJ databases">
        <title>Genome insight into feeding habits of ladybird beetles.</title>
        <authorList>
            <person name="Li H.-S."/>
            <person name="Huang Y.-H."/>
            <person name="Pang H."/>
        </authorList>
    </citation>
    <scope>NUCLEOTIDE SEQUENCE [LARGE SCALE GENOMIC DNA]</scope>
    <source>
        <strain evidence="8">SYSU_2023b</strain>
        <tissue evidence="8">Whole body</tissue>
    </source>
</reference>
<evidence type="ECO:0000313" key="8">
    <source>
        <dbReference type="EMBL" id="KAK9890693.1"/>
    </source>
</evidence>
<gene>
    <name evidence="8" type="ORF">WA026_012045</name>
</gene>
<dbReference type="Pfam" id="PF01284">
    <property type="entry name" value="MARVEL"/>
    <property type="match status" value="1"/>
</dbReference>
<feature type="transmembrane region" description="Helical" evidence="6">
    <location>
        <begin position="148"/>
        <end position="170"/>
    </location>
</feature>
<dbReference type="Proteomes" id="UP001431783">
    <property type="component" value="Unassembled WGS sequence"/>
</dbReference>
<evidence type="ECO:0000256" key="2">
    <source>
        <dbReference type="ARBA" id="ARBA00022692"/>
    </source>
</evidence>
<evidence type="ECO:0000256" key="6">
    <source>
        <dbReference type="SAM" id="Phobius"/>
    </source>
</evidence>
<feature type="transmembrane region" description="Helical" evidence="6">
    <location>
        <begin position="40"/>
        <end position="61"/>
    </location>
</feature>
<organism evidence="8 9">
    <name type="scientific">Henosepilachna vigintioctopunctata</name>
    <dbReference type="NCBI Taxonomy" id="420089"/>
    <lineage>
        <taxon>Eukaryota</taxon>
        <taxon>Metazoa</taxon>
        <taxon>Ecdysozoa</taxon>
        <taxon>Arthropoda</taxon>
        <taxon>Hexapoda</taxon>
        <taxon>Insecta</taxon>
        <taxon>Pterygota</taxon>
        <taxon>Neoptera</taxon>
        <taxon>Endopterygota</taxon>
        <taxon>Coleoptera</taxon>
        <taxon>Polyphaga</taxon>
        <taxon>Cucujiformia</taxon>
        <taxon>Coccinelloidea</taxon>
        <taxon>Coccinellidae</taxon>
        <taxon>Epilachninae</taxon>
        <taxon>Epilachnini</taxon>
        <taxon>Henosepilachna</taxon>
    </lineage>
</organism>
<protein>
    <recommendedName>
        <fullName evidence="7">MARVEL domain-containing protein</fullName>
    </recommendedName>
</protein>
<evidence type="ECO:0000256" key="4">
    <source>
        <dbReference type="ARBA" id="ARBA00023136"/>
    </source>
</evidence>
<feature type="domain" description="MARVEL" evidence="7">
    <location>
        <begin position="34"/>
        <end position="176"/>
    </location>
</feature>
<sequence length="182" mass="20056">MSYSIIIVFFITRSKFVELQHTSSSGGLFLNVGYVKSVSGILKLLQLILGAVAVGLVGYYYTNSDCGIFYALYTADTFFLVISVTFLIGTFLIYLSCIISMSTASLVSETVYEIVYHGFACILYLAASICFSVKTFDRFDNPLCSINGCYKAAAIIGFFITVLYLLSALYPKRSQVRGLIGR</sequence>
<comment type="subcellular location">
    <subcellularLocation>
        <location evidence="1">Membrane</location>
        <topology evidence="1">Multi-pass membrane protein</topology>
    </subcellularLocation>
</comment>
<dbReference type="AlphaFoldDB" id="A0AAW1V6G2"/>
<keyword evidence="3 6" id="KW-1133">Transmembrane helix</keyword>
<evidence type="ECO:0000256" key="5">
    <source>
        <dbReference type="PROSITE-ProRule" id="PRU00581"/>
    </source>
</evidence>
<dbReference type="InterPro" id="IPR008253">
    <property type="entry name" value="Marvel"/>
</dbReference>
<feature type="transmembrane region" description="Helical" evidence="6">
    <location>
        <begin position="114"/>
        <end position="136"/>
    </location>
</feature>
<keyword evidence="4 5" id="KW-0472">Membrane</keyword>
<comment type="caution">
    <text evidence="8">The sequence shown here is derived from an EMBL/GenBank/DDBJ whole genome shotgun (WGS) entry which is preliminary data.</text>
</comment>
<keyword evidence="9" id="KW-1185">Reference proteome</keyword>
<dbReference type="PANTHER" id="PTHR22776:SF92">
    <property type="entry name" value="LD04844P"/>
    <property type="match status" value="1"/>
</dbReference>